<keyword evidence="9" id="KW-0998">Cell outer membrane</keyword>
<evidence type="ECO:0000256" key="5">
    <source>
        <dbReference type="ARBA" id="ARBA00022729"/>
    </source>
</evidence>
<evidence type="ECO:0000256" key="6">
    <source>
        <dbReference type="ARBA" id="ARBA00023077"/>
    </source>
</evidence>
<keyword evidence="4" id="KW-0812">Transmembrane</keyword>
<proteinExistence type="predicted"/>
<dbReference type="SUPFAM" id="SSF56935">
    <property type="entry name" value="Porins"/>
    <property type="match status" value="1"/>
</dbReference>
<dbReference type="PANTHER" id="PTHR30069:SF29">
    <property type="entry name" value="HEMOGLOBIN AND HEMOGLOBIN-HAPTOGLOBIN-BINDING PROTEIN 1-RELATED"/>
    <property type="match status" value="1"/>
</dbReference>
<dbReference type="InterPro" id="IPR008969">
    <property type="entry name" value="CarboxyPept-like_regulatory"/>
</dbReference>
<dbReference type="EMBL" id="LJNI01000006">
    <property type="protein sequence ID" value="KPJ74380.1"/>
    <property type="molecule type" value="Genomic_DNA"/>
</dbReference>
<dbReference type="AlphaFoldDB" id="A0A0S7YJI6"/>
<dbReference type="SUPFAM" id="SSF49464">
    <property type="entry name" value="Carboxypeptidase regulatory domain-like"/>
    <property type="match status" value="1"/>
</dbReference>
<evidence type="ECO:0000256" key="7">
    <source>
        <dbReference type="ARBA" id="ARBA00023136"/>
    </source>
</evidence>
<feature type="domain" description="TonB-dependent receptor-like beta-barrel" evidence="10">
    <location>
        <begin position="361"/>
        <end position="686"/>
    </location>
</feature>
<evidence type="ECO:0000313" key="11">
    <source>
        <dbReference type="EMBL" id="KPJ74380.1"/>
    </source>
</evidence>
<evidence type="ECO:0000256" key="2">
    <source>
        <dbReference type="ARBA" id="ARBA00022448"/>
    </source>
</evidence>
<dbReference type="InterPro" id="IPR039426">
    <property type="entry name" value="TonB-dep_rcpt-like"/>
</dbReference>
<gene>
    <name evidence="11" type="ORF">AMJ52_00880</name>
</gene>
<keyword evidence="8" id="KW-0675">Receptor</keyword>
<comment type="subcellular location">
    <subcellularLocation>
        <location evidence="1">Cell outer membrane</location>
        <topology evidence="1">Multi-pass membrane protein</topology>
    </subcellularLocation>
</comment>
<dbReference type="InterPro" id="IPR036942">
    <property type="entry name" value="Beta-barrel_TonB_sf"/>
</dbReference>
<keyword evidence="6" id="KW-0798">TonB box</keyword>
<keyword evidence="5" id="KW-0732">Signal</keyword>
<reference evidence="11 12" key="1">
    <citation type="journal article" date="2015" name="Microbiome">
        <title>Genomic resolution of linkages in carbon, nitrogen, and sulfur cycling among widespread estuary sediment bacteria.</title>
        <authorList>
            <person name="Baker B.J."/>
            <person name="Lazar C.S."/>
            <person name="Teske A.P."/>
            <person name="Dick G.J."/>
        </authorList>
    </citation>
    <scope>NUCLEOTIDE SEQUENCE [LARGE SCALE GENOMIC DNA]</scope>
    <source>
        <strain evidence="11">DG_78</strain>
    </source>
</reference>
<dbReference type="GO" id="GO:0044718">
    <property type="term" value="P:siderophore transmembrane transport"/>
    <property type="evidence" value="ECO:0007669"/>
    <property type="project" value="TreeGrafter"/>
</dbReference>
<dbReference type="Gene3D" id="2.170.130.10">
    <property type="entry name" value="TonB-dependent receptor, plug domain"/>
    <property type="match status" value="1"/>
</dbReference>
<dbReference type="Gene3D" id="2.40.170.20">
    <property type="entry name" value="TonB-dependent receptor, beta-barrel domain"/>
    <property type="match status" value="1"/>
</dbReference>
<dbReference type="Proteomes" id="UP000051012">
    <property type="component" value="Unassembled WGS sequence"/>
</dbReference>
<evidence type="ECO:0000256" key="4">
    <source>
        <dbReference type="ARBA" id="ARBA00022692"/>
    </source>
</evidence>
<dbReference type="Pfam" id="PF00593">
    <property type="entry name" value="TonB_dep_Rec_b-barrel"/>
    <property type="match status" value="1"/>
</dbReference>
<protein>
    <recommendedName>
        <fullName evidence="10">TonB-dependent receptor-like beta-barrel domain-containing protein</fullName>
    </recommendedName>
</protein>
<evidence type="ECO:0000256" key="9">
    <source>
        <dbReference type="ARBA" id="ARBA00023237"/>
    </source>
</evidence>
<sequence length="743" mass="84776">MKIKQLMTHSVIILSLLKRLKKELTISIFLFFFGLLNAQNGSLEGVVKNKKTDEYLIGAHVAIIGTHLVKATDHTGYFYITNIPPGSYRLQASMIGYEPATQEIVISSSAALQVIFLLEETIIAQPEIIVTAEKLVEKTSVSAQTIDGLKLRGFHGLVEDPLRTLPTFPGISSVTEFSTWLCVRGGAPNENLWLLDWVPVYWPFHFGGMKSSFNSEMIENVELYTGGFPAKFGNKLSSVVNIMSRDGADDAWKGKATVSLINAMALIEGPITEKSSYILSARRSYYDLVIHREGFTIPSFYDIQAKITYGLAPDHKIYISGLLSGERALVEFEDPDDYPKRIQDRYVVATSSIEWKWFVNRNLYSTLAVTFQTADMEFEMDQWWIDGEVHEPGVREDLTWKPNDVHTLKMGIEIRHPRVDWKTFIPLDPFYENAWTDSSVQGSRRDTHGHYWMSGFYVQEEWNIIPNVSTNVGLRYDYNNINKKGTLSPRISARYELDVTTALRSAFGYYHQIPTVDELGENPNLDAKAAIHYILGFERMITSDIKGWIEVYQKDYSKLTTFDGSGHYTNNGFGYARGAELFLQKRSAPFSGWISYALSWARRKEYGDETETWFEYDQRHLISIVVDYEFAKTWRLGMKWRYSSGSPYTPVIKGIQDTLGNWIPVNGEAKSARYPDYHRFDVSLHKKFLLGGLESHVYIEILNAYFRKNVLGYTASYEDDGTPIQEPYYGLPIVPTIGISLNF</sequence>
<name>A0A0S7YJI6_UNCT6</name>
<dbReference type="Gene3D" id="2.60.40.1120">
    <property type="entry name" value="Carboxypeptidase-like, regulatory domain"/>
    <property type="match status" value="1"/>
</dbReference>
<organism evidence="11 12">
    <name type="scientific">candidate division TA06 bacterium DG_78</name>
    <dbReference type="NCBI Taxonomy" id="1703772"/>
    <lineage>
        <taxon>Bacteria</taxon>
        <taxon>Bacteria division TA06</taxon>
    </lineage>
</organism>
<evidence type="ECO:0000259" key="10">
    <source>
        <dbReference type="Pfam" id="PF00593"/>
    </source>
</evidence>
<dbReference type="GO" id="GO:0015344">
    <property type="term" value="F:siderophore uptake transmembrane transporter activity"/>
    <property type="evidence" value="ECO:0007669"/>
    <property type="project" value="TreeGrafter"/>
</dbReference>
<keyword evidence="7" id="KW-0472">Membrane</keyword>
<evidence type="ECO:0000256" key="8">
    <source>
        <dbReference type="ARBA" id="ARBA00023170"/>
    </source>
</evidence>
<keyword evidence="3" id="KW-1134">Transmembrane beta strand</keyword>
<evidence type="ECO:0000256" key="1">
    <source>
        <dbReference type="ARBA" id="ARBA00004571"/>
    </source>
</evidence>
<comment type="caution">
    <text evidence="11">The sequence shown here is derived from an EMBL/GenBank/DDBJ whole genome shotgun (WGS) entry which is preliminary data.</text>
</comment>
<accession>A0A0S7YJI6</accession>
<dbReference type="PANTHER" id="PTHR30069">
    <property type="entry name" value="TONB-DEPENDENT OUTER MEMBRANE RECEPTOR"/>
    <property type="match status" value="1"/>
</dbReference>
<dbReference type="InterPro" id="IPR037066">
    <property type="entry name" value="Plug_dom_sf"/>
</dbReference>
<keyword evidence="2" id="KW-0813">Transport</keyword>
<dbReference type="InterPro" id="IPR000531">
    <property type="entry name" value="Beta-barrel_TonB"/>
</dbReference>
<evidence type="ECO:0000313" key="12">
    <source>
        <dbReference type="Proteomes" id="UP000051012"/>
    </source>
</evidence>
<dbReference type="GO" id="GO:0009279">
    <property type="term" value="C:cell outer membrane"/>
    <property type="evidence" value="ECO:0007669"/>
    <property type="project" value="UniProtKB-SubCell"/>
</dbReference>
<evidence type="ECO:0000256" key="3">
    <source>
        <dbReference type="ARBA" id="ARBA00022452"/>
    </source>
</evidence>
<dbReference type="Pfam" id="PF13715">
    <property type="entry name" value="CarbopepD_reg_2"/>
    <property type="match status" value="1"/>
</dbReference>